<keyword evidence="1" id="KW-0812">Transmembrane</keyword>
<name>D0MCQ1_RHOM4</name>
<organism evidence="2 3">
    <name type="scientific">Rhodothermus marinus (strain ATCC 43812 / DSM 4252 / R-10)</name>
    <name type="common">Rhodothermus obamensis</name>
    <dbReference type="NCBI Taxonomy" id="518766"/>
    <lineage>
        <taxon>Bacteria</taxon>
        <taxon>Pseudomonadati</taxon>
        <taxon>Rhodothermota</taxon>
        <taxon>Rhodothermia</taxon>
        <taxon>Rhodothermales</taxon>
        <taxon>Rhodothermaceae</taxon>
        <taxon>Rhodothermus</taxon>
    </lineage>
</organism>
<keyword evidence="1" id="KW-0472">Membrane</keyword>
<dbReference type="EMBL" id="CP001807">
    <property type="protein sequence ID" value="ACY47011.1"/>
    <property type="molecule type" value="Genomic_DNA"/>
</dbReference>
<keyword evidence="1" id="KW-1133">Transmembrane helix</keyword>
<reference evidence="2 3" key="1">
    <citation type="journal article" date="2009" name="Stand. Genomic Sci.">
        <title>Complete genome sequence of Rhodothermus marinus type strain (R-10).</title>
        <authorList>
            <person name="Nolan M."/>
            <person name="Tindall B.J."/>
            <person name="Pomrenke H."/>
            <person name="Lapidus A."/>
            <person name="Copeland A."/>
            <person name="Glavina Del Rio T."/>
            <person name="Lucas S."/>
            <person name="Chen F."/>
            <person name="Tice H."/>
            <person name="Cheng J.F."/>
            <person name="Saunders E."/>
            <person name="Han C."/>
            <person name="Bruce D."/>
            <person name="Goodwin L."/>
            <person name="Chain P."/>
            <person name="Pitluck S."/>
            <person name="Ovchinikova G."/>
            <person name="Pati A."/>
            <person name="Ivanova N."/>
            <person name="Mavromatis K."/>
            <person name="Chen A."/>
            <person name="Palaniappan K."/>
            <person name="Land M."/>
            <person name="Hauser L."/>
            <person name="Chang Y.J."/>
            <person name="Jeffries C.D."/>
            <person name="Brettin T."/>
            <person name="Goker M."/>
            <person name="Bristow J."/>
            <person name="Eisen J.A."/>
            <person name="Markowitz V."/>
            <person name="Hugenholtz P."/>
            <person name="Kyrpides N.C."/>
            <person name="Klenk H.P."/>
            <person name="Detter J.C."/>
        </authorList>
    </citation>
    <scope>NUCLEOTIDE SEQUENCE [LARGE SCALE GENOMIC DNA]</scope>
    <source>
        <strain evidence="3">ATCC 43812 / DSM 4252 / R-10</strain>
    </source>
</reference>
<proteinExistence type="predicted"/>
<gene>
    <name evidence="2" type="ordered locus">Rmar_0102</name>
</gene>
<protein>
    <recommendedName>
        <fullName evidence="4">DUF4760 domain-containing protein</fullName>
    </recommendedName>
</protein>
<keyword evidence="3" id="KW-1185">Reference proteome</keyword>
<dbReference type="KEGG" id="rmr:Rmar_0102"/>
<feature type="transmembrane region" description="Helical" evidence="1">
    <location>
        <begin position="12"/>
        <end position="35"/>
    </location>
</feature>
<feature type="transmembrane region" description="Helical" evidence="1">
    <location>
        <begin position="47"/>
        <end position="67"/>
    </location>
</feature>
<dbReference type="Proteomes" id="UP000002221">
    <property type="component" value="Chromosome"/>
</dbReference>
<dbReference type="RefSeq" id="WP_012842623.1">
    <property type="nucleotide sequence ID" value="NC_013501.1"/>
</dbReference>
<evidence type="ECO:0000313" key="3">
    <source>
        <dbReference type="Proteomes" id="UP000002221"/>
    </source>
</evidence>
<evidence type="ECO:0000313" key="2">
    <source>
        <dbReference type="EMBL" id="ACY47011.1"/>
    </source>
</evidence>
<sequence>MKTLRLDGLLKIVIVLAIASLGASVFVLLDPWHWIGATAERVGISQALSTALALLLGTIAIIVAVTVERTEYRAQEALRSDVVELAATLHSVLTKTAAWYARRGQTGTPPPAPDFEAERYAIGRFLCSPTGFAFLCRAAEKSAEAGRRNAPEVWRGFSLVLADLQMLQGTALARFVYEARDAFFEMVDLIGHLSAHDLRQIRRFLEDFEHAMPFYRQAMAESVLVRAFRNLH</sequence>
<accession>D0MCQ1</accession>
<dbReference type="AlphaFoldDB" id="D0MCQ1"/>
<evidence type="ECO:0008006" key="4">
    <source>
        <dbReference type="Google" id="ProtNLM"/>
    </source>
</evidence>
<dbReference type="HOGENOM" id="CLU_1194139_0_0_10"/>
<evidence type="ECO:0000256" key="1">
    <source>
        <dbReference type="SAM" id="Phobius"/>
    </source>
</evidence>